<dbReference type="InterPro" id="IPR036388">
    <property type="entry name" value="WH-like_DNA-bd_sf"/>
</dbReference>
<name>A0A7D5TDR2_9EURY</name>
<sequence>MLLSGFQRDLLFVIAGLAETDPSGSDIKSVLDADYVRDASHGTLYRGLGHLHEEGYLRKHPIDGRTDSYHLTDEAEAGLRSYLQWATNHLARDGAVPICLAGGDQR</sequence>
<dbReference type="InterPro" id="IPR036390">
    <property type="entry name" value="WH_DNA-bd_sf"/>
</dbReference>
<dbReference type="GeneID" id="56085194"/>
<dbReference type="Proteomes" id="UP000509346">
    <property type="component" value="Chromosome"/>
</dbReference>
<dbReference type="OrthoDB" id="167028at2157"/>
<dbReference type="KEGG" id="hpel:HZS54_21355"/>
<dbReference type="EMBL" id="CP058909">
    <property type="protein sequence ID" value="QLH84029.1"/>
    <property type="molecule type" value="Genomic_DNA"/>
</dbReference>
<dbReference type="SUPFAM" id="SSF46785">
    <property type="entry name" value="Winged helix' DNA-binding domain"/>
    <property type="match status" value="1"/>
</dbReference>
<organism evidence="1 2">
    <name type="scientific">Halosimplex pelagicum</name>
    <dbReference type="NCBI Taxonomy" id="869886"/>
    <lineage>
        <taxon>Archaea</taxon>
        <taxon>Methanobacteriati</taxon>
        <taxon>Methanobacteriota</taxon>
        <taxon>Stenosarchaea group</taxon>
        <taxon>Halobacteria</taxon>
        <taxon>Halobacteriales</taxon>
        <taxon>Haloarculaceae</taxon>
        <taxon>Halosimplex</taxon>
    </lineage>
</organism>
<dbReference type="AlphaFoldDB" id="A0A7D5TDR2"/>
<dbReference type="RefSeq" id="WP_179919127.1">
    <property type="nucleotide sequence ID" value="NZ_CP058909.1"/>
</dbReference>
<evidence type="ECO:0000313" key="2">
    <source>
        <dbReference type="Proteomes" id="UP000509346"/>
    </source>
</evidence>
<evidence type="ECO:0000313" key="1">
    <source>
        <dbReference type="EMBL" id="QLH84029.1"/>
    </source>
</evidence>
<accession>A0A7D5TDR2</accession>
<dbReference type="Gene3D" id="1.10.10.10">
    <property type="entry name" value="Winged helix-like DNA-binding domain superfamily/Winged helix DNA-binding domain"/>
    <property type="match status" value="1"/>
</dbReference>
<keyword evidence="2" id="KW-1185">Reference proteome</keyword>
<proteinExistence type="predicted"/>
<gene>
    <name evidence="1" type="ORF">HZS54_21355</name>
</gene>
<reference evidence="1 2" key="1">
    <citation type="submission" date="2020-07" db="EMBL/GenBank/DDBJ databases">
        <title>Halosimplex litoreum sp. nov. and Halosimplex rubrum sp. nov., isolated from different salt environments.</title>
        <authorList>
            <person name="Cui H."/>
        </authorList>
    </citation>
    <scope>NUCLEOTIDE SEQUENCE [LARGE SCALE GENOMIC DNA]</scope>
    <source>
        <strain evidence="1 2">R2</strain>
    </source>
</reference>
<protein>
    <submittedName>
        <fullName evidence="1">Helix-turn-helix transcriptional regulator</fullName>
    </submittedName>
</protein>